<dbReference type="Proteomes" id="UP000193498">
    <property type="component" value="Unassembled WGS sequence"/>
</dbReference>
<sequence>MNTVEAYHNTLNAAAKTLDTQLISDSKYPELADLLGSSSSEYSQPQTLGWQLFQKKRLITLPDALFEQYDLLQCRCFMGFFPEINRAWITVDHRLFLWNYLDGNDFYTYEDQDQLITSIGLAKAKPGIFVEEVQYVLVLATPLEIILLGLSTTESSVRISDSKRVSTDITLYNTLLAAPSDNTTMTSIIGTKNARIFMCGSDGNIHELAYQAEEGWFTKKCHVINHTSSTYCSLIPTFMPTIFKSPEDPFVFMALDEVRNILYGLTRQSNIEVMYLGQDGDQFIRVAKMTNICQCASQLCPTSPLVDARSFQLVSLHPIYPSESKLLNLVGVTSTGCRLYFTHHKSEFRGMGGVLRSDTKSPPTGLELLHVRLPPSPEITPNAIGEFNRSLGASNVHVTCYSSGVLLAANSVSDEMDSLLGMAPDAGKITQMGNQSQSCSLIEFHGINTIEGKTWAINEIENPFPSNSNDDERVMNELATQLTFPPRHFLVLTNSGINILSKQRPIDVFVQLLHNPSTQEADLLSFIDNYGKAQICAMCLAIVCGHPAVSGSTQTKFQSAPFGHQASNNQTSVLGAKAVYIKYGGRPSFVESPTYTHGGSGVERQTPTQDFIYSGQHDGLALYIARLIKPIWKKPFIRVTDKGFDLAVSVSVLYSIQQNLSNVEAFLKESPYCRSQPYSSLPAGYKENDAMQLELQSIKAMEQLLTQCVEGISFTILLLDCGLSDIMHGVSSIVQNQILELTFENLLISVKGRELRRDIVATIIDKQTAQGGGVQSVSDMLRTRCGSFCTLDDVTLFQAIECLKQAKTTNDPEKRMQILRDSLSLFKQVARHISLEKLHEICEEYKLLRFYVGAVELGLAYAKEQDPEDHGIAYFLDNATSSAEFYKKRIRYYGCVFSTLQAVNNVYHQTKVSSDDTGMTLEEAELFRNKVFLKALASDDLLFHHQLYDWYIGQNLIEELLDIQTPYLEAYLQKEPLTLRKLDLLWQYYAKNGRYGSAARVQSRLAESIEYGLSLADRIEYLTLAVGNSKSTSGRKNSSQFLAELEEKQEVALVQLDIYNAIKSSGDHLDSLGELDTQLFDITQLYNKFAFPFKLYESMLLIFYTSDYHDPEYIAQIWGYIIQQTHEQAQNSNIASHKALSRKVKQIGKKYYPSNVFPLAKICDLLERHNLKNHANAEPGWIVSTLHEIGVPYTSLLEILHSMFETKLPPWQAQASLEFLFKDIYLLLHDWLHSGNLKNKSSEQFPAKLADESITKYLVTLAATESPLIPKFYEIQRRIRRQY</sequence>
<dbReference type="GO" id="GO:0006606">
    <property type="term" value="P:protein import into nucleus"/>
    <property type="evidence" value="ECO:0007669"/>
    <property type="project" value="TreeGrafter"/>
</dbReference>
<evidence type="ECO:0000313" key="8">
    <source>
        <dbReference type="Proteomes" id="UP000193498"/>
    </source>
</evidence>
<feature type="domain" description="Nucleoporin Nup133/Nup155-like N-terminal" evidence="6">
    <location>
        <begin position="55"/>
        <end position="497"/>
    </location>
</feature>
<organism evidence="7 8">
    <name type="scientific">Basidiobolus meristosporus CBS 931.73</name>
    <dbReference type="NCBI Taxonomy" id="1314790"/>
    <lineage>
        <taxon>Eukaryota</taxon>
        <taxon>Fungi</taxon>
        <taxon>Fungi incertae sedis</taxon>
        <taxon>Zoopagomycota</taxon>
        <taxon>Entomophthoromycotina</taxon>
        <taxon>Basidiobolomycetes</taxon>
        <taxon>Basidiobolales</taxon>
        <taxon>Basidiobolaceae</taxon>
        <taxon>Basidiobolus</taxon>
    </lineage>
</organism>
<evidence type="ECO:0000256" key="3">
    <source>
        <dbReference type="ARBA" id="ARBA00022448"/>
    </source>
</evidence>
<dbReference type="GO" id="GO:0017056">
    <property type="term" value="F:structural constituent of nuclear pore"/>
    <property type="evidence" value="ECO:0007669"/>
    <property type="project" value="InterPro"/>
</dbReference>
<evidence type="ECO:0000259" key="6">
    <source>
        <dbReference type="Pfam" id="PF08801"/>
    </source>
</evidence>
<keyword evidence="8" id="KW-1185">Reference proteome</keyword>
<dbReference type="InterPro" id="IPR004870">
    <property type="entry name" value="Nucleoporin_Nup155"/>
</dbReference>
<evidence type="ECO:0000256" key="1">
    <source>
        <dbReference type="ARBA" id="ARBA00004123"/>
    </source>
</evidence>
<evidence type="ECO:0000259" key="5">
    <source>
        <dbReference type="Pfam" id="PF03177"/>
    </source>
</evidence>
<dbReference type="InterPro" id="IPR014908">
    <property type="entry name" value="Nucleoporin_Nup133/Nup155_N"/>
</dbReference>
<keyword evidence="4" id="KW-0539">Nucleus</keyword>
<dbReference type="OrthoDB" id="338970at2759"/>
<reference evidence="7 8" key="1">
    <citation type="submission" date="2016-07" db="EMBL/GenBank/DDBJ databases">
        <title>Pervasive Adenine N6-methylation of Active Genes in Fungi.</title>
        <authorList>
            <consortium name="DOE Joint Genome Institute"/>
            <person name="Mondo S.J."/>
            <person name="Dannebaum R.O."/>
            <person name="Kuo R.C."/>
            <person name="Labutti K."/>
            <person name="Haridas S."/>
            <person name="Kuo A."/>
            <person name="Salamov A."/>
            <person name="Ahrendt S.R."/>
            <person name="Lipzen A."/>
            <person name="Sullivan W."/>
            <person name="Andreopoulos W.B."/>
            <person name="Clum A."/>
            <person name="Lindquist E."/>
            <person name="Daum C."/>
            <person name="Ramamoorthy G.K."/>
            <person name="Gryganskyi A."/>
            <person name="Culley D."/>
            <person name="Magnuson J.K."/>
            <person name="James T.Y."/>
            <person name="O'Malley M.A."/>
            <person name="Stajich J.E."/>
            <person name="Spatafora J.W."/>
            <person name="Visel A."/>
            <person name="Grigoriev I.V."/>
        </authorList>
    </citation>
    <scope>NUCLEOTIDE SEQUENCE [LARGE SCALE GENOMIC DNA]</scope>
    <source>
        <strain evidence="7 8">CBS 931.73</strain>
    </source>
</reference>
<evidence type="ECO:0000313" key="7">
    <source>
        <dbReference type="EMBL" id="ORY01953.1"/>
    </source>
</evidence>
<dbReference type="InterPro" id="IPR042538">
    <property type="entry name" value="Nucleoporin_Nup155_C_3"/>
</dbReference>
<dbReference type="Gene3D" id="1.20.120.1880">
    <property type="entry name" value="Nucleoporin, helical C-terminal domain"/>
    <property type="match status" value="1"/>
</dbReference>
<dbReference type="GO" id="GO:0036228">
    <property type="term" value="P:protein localization to nuclear inner membrane"/>
    <property type="evidence" value="ECO:0007669"/>
    <property type="project" value="TreeGrafter"/>
</dbReference>
<dbReference type="STRING" id="1314790.A0A1Y1YV87"/>
<feature type="domain" description="Nucleoporin Nup133/Nup155-like C-terminal" evidence="5">
    <location>
        <begin position="614"/>
        <end position="1262"/>
    </location>
</feature>
<dbReference type="Pfam" id="PF08801">
    <property type="entry name" value="Nucleoporin_N"/>
    <property type="match status" value="1"/>
</dbReference>
<name>A0A1Y1YV87_9FUNG</name>
<evidence type="ECO:0000256" key="4">
    <source>
        <dbReference type="ARBA" id="ARBA00023242"/>
    </source>
</evidence>
<dbReference type="FunCoup" id="A0A1Y1YV87">
    <property type="interactions" value="1227"/>
</dbReference>
<dbReference type="InParanoid" id="A0A1Y1YV87"/>
<accession>A0A1Y1YV87</accession>
<proteinExistence type="inferred from homology"/>
<dbReference type="EMBL" id="MCFE01000063">
    <property type="protein sequence ID" value="ORY01953.1"/>
    <property type="molecule type" value="Genomic_DNA"/>
</dbReference>
<keyword evidence="3" id="KW-0813">Transport</keyword>
<evidence type="ECO:0000256" key="2">
    <source>
        <dbReference type="ARBA" id="ARBA00007373"/>
    </source>
</evidence>
<dbReference type="InterPro" id="IPR007187">
    <property type="entry name" value="Nucleoporin_Nup133/Nup155_C"/>
</dbReference>
<dbReference type="Pfam" id="PF03177">
    <property type="entry name" value="Nucleoporin_C"/>
    <property type="match status" value="1"/>
</dbReference>
<dbReference type="GO" id="GO:0044611">
    <property type="term" value="C:nuclear pore inner ring"/>
    <property type="evidence" value="ECO:0007669"/>
    <property type="project" value="TreeGrafter"/>
</dbReference>
<dbReference type="InterPro" id="IPR042537">
    <property type="entry name" value="Nucleoporin_Nup155_C_2"/>
</dbReference>
<dbReference type="Gene3D" id="1.25.40.440">
    <property type="entry name" value="Nucleoporin, helical domain, central subdomain"/>
    <property type="match status" value="1"/>
</dbReference>
<comment type="subcellular location">
    <subcellularLocation>
        <location evidence="1">Nucleus</location>
    </subcellularLocation>
</comment>
<protein>
    <submittedName>
        <fullName evidence="7">Nucleoporin-domain-containing protein</fullName>
    </submittedName>
</protein>
<comment type="caution">
    <text evidence="7">The sequence shown here is derived from an EMBL/GenBank/DDBJ whole genome shotgun (WGS) entry which is preliminary data.</text>
</comment>
<dbReference type="Gene3D" id="1.20.58.1780">
    <property type="match status" value="1"/>
</dbReference>
<gene>
    <name evidence="7" type="ORF">K493DRAFT_387883</name>
</gene>
<dbReference type="PANTHER" id="PTHR10350">
    <property type="entry name" value="NUCLEAR PORE COMPLEX PROTEIN NUP155"/>
    <property type="match status" value="1"/>
</dbReference>
<dbReference type="InterPro" id="IPR042533">
    <property type="entry name" value="Nucleoporin_Nup155_C_1"/>
</dbReference>
<dbReference type="GO" id="GO:0000972">
    <property type="term" value="P:transcription-dependent tethering of RNA polymerase II gene DNA at nuclear periphery"/>
    <property type="evidence" value="ECO:0007669"/>
    <property type="project" value="TreeGrafter"/>
</dbReference>
<dbReference type="Gene3D" id="1.25.40.450">
    <property type="entry name" value="Nucleoporin, helical domain, N-terminal subdomain"/>
    <property type="match status" value="1"/>
</dbReference>
<dbReference type="FunFam" id="1.25.40.440:FF:000001">
    <property type="entry name" value="Nuclear pore complex subunit"/>
    <property type="match status" value="1"/>
</dbReference>
<comment type="similarity">
    <text evidence="2">Belongs to the non-repetitive/WGA-negative nucleoporin family.</text>
</comment>
<dbReference type="PANTHER" id="PTHR10350:SF6">
    <property type="entry name" value="NUCLEAR PORE COMPLEX PROTEIN NUP155"/>
    <property type="match status" value="1"/>
</dbReference>
<dbReference type="GO" id="GO:0006405">
    <property type="term" value="P:RNA export from nucleus"/>
    <property type="evidence" value="ECO:0007669"/>
    <property type="project" value="TreeGrafter"/>
</dbReference>